<protein>
    <submittedName>
        <fullName evidence="3">DUF1911 domain-containing protein</fullName>
    </submittedName>
</protein>
<dbReference type="AlphaFoldDB" id="A0A939GFT5"/>
<dbReference type="Gene3D" id="1.10.3920.10">
    <property type="entry name" value="PA2201 C-terminal domain-like"/>
    <property type="match status" value="1"/>
</dbReference>
<evidence type="ECO:0000259" key="1">
    <source>
        <dbReference type="Pfam" id="PF08928"/>
    </source>
</evidence>
<dbReference type="InterPro" id="IPR028983">
    <property type="entry name" value="PA2201-like_C"/>
</dbReference>
<feature type="domain" description="PoNi C-terminal" evidence="2">
    <location>
        <begin position="156"/>
        <end position="262"/>
    </location>
</feature>
<organism evidence="3 4">
    <name type="scientific">Fibrella rubiginis</name>
    <dbReference type="NCBI Taxonomy" id="2817060"/>
    <lineage>
        <taxon>Bacteria</taxon>
        <taxon>Pseudomonadati</taxon>
        <taxon>Bacteroidota</taxon>
        <taxon>Cytophagia</taxon>
        <taxon>Cytophagales</taxon>
        <taxon>Spirosomataceae</taxon>
        <taxon>Fibrella</taxon>
    </lineage>
</organism>
<feature type="domain" description="PoNi N-terminal" evidence="1">
    <location>
        <begin position="67"/>
        <end position="145"/>
    </location>
</feature>
<dbReference type="RefSeq" id="WP_207363228.1">
    <property type="nucleotide sequence ID" value="NZ_JAFMYV010000002.1"/>
</dbReference>
<proteinExistence type="predicted"/>
<reference evidence="3" key="1">
    <citation type="submission" date="2021-03" db="EMBL/GenBank/DDBJ databases">
        <title>Fibrella sp. HMF5335 genome sequencing and assembly.</title>
        <authorList>
            <person name="Kang H."/>
            <person name="Kim H."/>
            <person name="Bae S."/>
            <person name="Joh K."/>
        </authorList>
    </citation>
    <scope>NUCLEOTIDE SEQUENCE</scope>
    <source>
        <strain evidence="3">HMF5335</strain>
    </source>
</reference>
<accession>A0A939GFT5</accession>
<dbReference type="InterPro" id="IPR015025">
    <property type="entry name" value="PoNi_C"/>
</dbReference>
<evidence type="ECO:0000259" key="2">
    <source>
        <dbReference type="Pfam" id="PF08929"/>
    </source>
</evidence>
<dbReference type="Pfam" id="PF08928">
    <property type="entry name" value="PoNi_N"/>
    <property type="match status" value="1"/>
</dbReference>
<keyword evidence="4" id="KW-1185">Reference proteome</keyword>
<dbReference type="InterPro" id="IPR015024">
    <property type="entry name" value="PoNi_N"/>
</dbReference>
<dbReference type="EMBL" id="JAFMYV010000002">
    <property type="protein sequence ID" value="MBO0935658.1"/>
    <property type="molecule type" value="Genomic_DNA"/>
</dbReference>
<name>A0A939GFT5_9BACT</name>
<comment type="caution">
    <text evidence="3">The sequence shown here is derived from an EMBL/GenBank/DDBJ whole genome shotgun (WGS) entry which is preliminary data.</text>
</comment>
<gene>
    <name evidence="3" type="ORF">J2I47_03770</name>
</gene>
<sequence>MSFLKKLFGGQQPNQLNTNAPTVSTFTREGVRAQYKSKEYFDSKYVSIQKRLESDLAFYQKLIDERGEHYDKYKLSEFIIGRDYEMLFDAGFSRGDNVLSLKPFVEKATYHFIQAWHLEEDNYSQALSILSLGVLLDVDKTYFDQIDALFRKDHYNDYLLSYLLRYKVSDTIIVPTLLFPDDDALKSLMDITTSSIPEAQKKMNHFLSNQWYTRQNLESLYNAHLSDDKYLGYWSYEAAAITKIMKLDDSSYKDNAYYPYDLMRL</sequence>
<dbReference type="Proteomes" id="UP000664034">
    <property type="component" value="Unassembled WGS sequence"/>
</dbReference>
<dbReference type="SUPFAM" id="SSF140731">
    <property type="entry name" value="PA2201 C-terminal domain-like"/>
    <property type="match status" value="1"/>
</dbReference>
<evidence type="ECO:0000313" key="3">
    <source>
        <dbReference type="EMBL" id="MBO0935658.1"/>
    </source>
</evidence>
<dbReference type="Pfam" id="PF08929">
    <property type="entry name" value="PoNi_C"/>
    <property type="match status" value="1"/>
</dbReference>
<evidence type="ECO:0000313" key="4">
    <source>
        <dbReference type="Proteomes" id="UP000664034"/>
    </source>
</evidence>